<keyword evidence="2" id="KW-1185">Reference proteome</keyword>
<evidence type="ECO:0000313" key="1">
    <source>
        <dbReference type="EMBL" id="KAG5583939.1"/>
    </source>
</evidence>
<protein>
    <submittedName>
        <fullName evidence="1">Uncharacterized protein</fullName>
    </submittedName>
</protein>
<gene>
    <name evidence="1" type="ORF">H5410_044373</name>
</gene>
<name>A0A9J5X6V2_SOLCO</name>
<evidence type="ECO:0000313" key="2">
    <source>
        <dbReference type="Proteomes" id="UP000824120"/>
    </source>
</evidence>
<reference evidence="1 2" key="1">
    <citation type="submission" date="2020-09" db="EMBL/GenBank/DDBJ databases">
        <title>De no assembly of potato wild relative species, Solanum commersonii.</title>
        <authorList>
            <person name="Cho K."/>
        </authorList>
    </citation>
    <scope>NUCLEOTIDE SEQUENCE [LARGE SCALE GENOMIC DNA]</scope>
    <source>
        <strain evidence="1">LZ3.2</strain>
        <tissue evidence="1">Leaf</tissue>
    </source>
</reference>
<sequence length="37" mass="4248">MHSVSPFLLDLLTLPQAVSFYGVLCSHRLKPWRNSFS</sequence>
<accession>A0A9J5X6V2</accession>
<comment type="caution">
    <text evidence="1">The sequence shown here is derived from an EMBL/GenBank/DDBJ whole genome shotgun (WGS) entry which is preliminary data.</text>
</comment>
<organism evidence="1 2">
    <name type="scientific">Solanum commersonii</name>
    <name type="common">Commerson's wild potato</name>
    <name type="synonym">Commerson's nightshade</name>
    <dbReference type="NCBI Taxonomy" id="4109"/>
    <lineage>
        <taxon>Eukaryota</taxon>
        <taxon>Viridiplantae</taxon>
        <taxon>Streptophyta</taxon>
        <taxon>Embryophyta</taxon>
        <taxon>Tracheophyta</taxon>
        <taxon>Spermatophyta</taxon>
        <taxon>Magnoliopsida</taxon>
        <taxon>eudicotyledons</taxon>
        <taxon>Gunneridae</taxon>
        <taxon>Pentapetalae</taxon>
        <taxon>asterids</taxon>
        <taxon>lamiids</taxon>
        <taxon>Solanales</taxon>
        <taxon>Solanaceae</taxon>
        <taxon>Solanoideae</taxon>
        <taxon>Solaneae</taxon>
        <taxon>Solanum</taxon>
    </lineage>
</organism>
<dbReference type="Proteomes" id="UP000824120">
    <property type="component" value="Chromosome 9"/>
</dbReference>
<proteinExistence type="predicted"/>
<dbReference type="AlphaFoldDB" id="A0A9J5X6V2"/>
<dbReference type="EMBL" id="JACXVP010000009">
    <property type="protein sequence ID" value="KAG5583939.1"/>
    <property type="molecule type" value="Genomic_DNA"/>
</dbReference>